<evidence type="ECO:0000259" key="13">
    <source>
        <dbReference type="Pfam" id="PF07715"/>
    </source>
</evidence>
<name>A0ABW1YSE2_9GAMM</name>
<evidence type="ECO:0000259" key="12">
    <source>
        <dbReference type="Pfam" id="PF00593"/>
    </source>
</evidence>
<evidence type="ECO:0000256" key="11">
    <source>
        <dbReference type="SAM" id="SignalP"/>
    </source>
</evidence>
<evidence type="ECO:0000256" key="8">
    <source>
        <dbReference type="PROSITE-ProRule" id="PRU01360"/>
    </source>
</evidence>
<dbReference type="InterPro" id="IPR037066">
    <property type="entry name" value="Plug_dom_sf"/>
</dbReference>
<dbReference type="EMBL" id="JBHSVR010000001">
    <property type="protein sequence ID" value="MFC6635688.1"/>
    <property type="molecule type" value="Genomic_DNA"/>
</dbReference>
<keyword evidence="3 8" id="KW-1134">Transmembrane beta strand</keyword>
<feature type="signal peptide" evidence="11">
    <location>
        <begin position="1"/>
        <end position="34"/>
    </location>
</feature>
<dbReference type="Gene3D" id="2.40.170.20">
    <property type="entry name" value="TonB-dependent receptor, beta-barrel domain"/>
    <property type="match status" value="1"/>
</dbReference>
<evidence type="ECO:0000256" key="10">
    <source>
        <dbReference type="SAM" id="MobiDB-lite"/>
    </source>
</evidence>
<feature type="domain" description="TonB-dependent receptor-like beta-barrel" evidence="12">
    <location>
        <begin position="410"/>
        <end position="883"/>
    </location>
</feature>
<dbReference type="SUPFAM" id="SSF56935">
    <property type="entry name" value="Porins"/>
    <property type="match status" value="1"/>
</dbReference>
<evidence type="ECO:0000256" key="4">
    <source>
        <dbReference type="ARBA" id="ARBA00022692"/>
    </source>
</evidence>
<keyword evidence="4 8" id="KW-0812">Transmembrane</keyword>
<dbReference type="Gene3D" id="2.170.130.10">
    <property type="entry name" value="TonB-dependent receptor, plug domain"/>
    <property type="match status" value="1"/>
</dbReference>
<organism evidence="14 15">
    <name type="scientific">Microbulbifer taiwanensis</name>
    <dbReference type="NCBI Taxonomy" id="986746"/>
    <lineage>
        <taxon>Bacteria</taxon>
        <taxon>Pseudomonadati</taxon>
        <taxon>Pseudomonadota</taxon>
        <taxon>Gammaproteobacteria</taxon>
        <taxon>Cellvibrionales</taxon>
        <taxon>Microbulbiferaceae</taxon>
        <taxon>Microbulbifer</taxon>
    </lineage>
</organism>
<keyword evidence="2 8" id="KW-0813">Transport</keyword>
<dbReference type="Pfam" id="PF07715">
    <property type="entry name" value="Plug"/>
    <property type="match status" value="1"/>
</dbReference>
<keyword evidence="15" id="KW-1185">Reference proteome</keyword>
<keyword evidence="5 9" id="KW-0798">TonB box</keyword>
<proteinExistence type="inferred from homology"/>
<dbReference type="InterPro" id="IPR000531">
    <property type="entry name" value="Beta-barrel_TonB"/>
</dbReference>
<dbReference type="PROSITE" id="PS52016">
    <property type="entry name" value="TONB_DEPENDENT_REC_3"/>
    <property type="match status" value="1"/>
</dbReference>
<dbReference type="InterPro" id="IPR039426">
    <property type="entry name" value="TonB-dep_rcpt-like"/>
</dbReference>
<dbReference type="InterPro" id="IPR036942">
    <property type="entry name" value="Beta-barrel_TonB_sf"/>
</dbReference>
<evidence type="ECO:0000256" key="2">
    <source>
        <dbReference type="ARBA" id="ARBA00022448"/>
    </source>
</evidence>
<keyword evidence="7 8" id="KW-0998">Cell outer membrane</keyword>
<sequence>MKKREFPGANYYSDVLRTSASALVLFAVIGAAQAQTDAVQEGRAQGETIEEIEVVGIRSTLERNLDIKRDAVSFVDAITAEDVGKFPDKNVADALQRVPGVSITRSGGEGQFVSIRGTSSALTLTQLNGNYIATASTSRDPQRSFNFALLPANLLERTEVYKTPEAKIDEGGLGGTIIVHTRRPLNMESGTGFLNFEETYADVTGEMEPQYSGLYSWKNAAENFGVLVSYTSQERTSISEGVSLENWTLFDDARADEDFAQASLEDTAGNKITGYAPFAVVQSQSKEARDRQGYQVTVQWEPTDRISTTFNYIGAKLEQNNDQNLILAAEWDYRDPAIVPGSVRYDGDTIVAMDLADADLSDHAIDLQAPAIGSRRSLSESKSDTYDLEVVYEGDGYTASANVGHTESSGGTSFNNLQRFYGVGGATQSYGWDLHAGTIMHYDAEPADFNGFGWRSADAGTSSDEEFYAQVDFNLETDWGIFESFDMGAKYRDHEIGRRFENLLWDDGDPNNATLWGGCCGLGYEYWHTDANLPSAAEIASFIHKVKGLTGEAGTEKSFLSVDWDAYTAWLDDNFIRSRRDDPNNFFNINEEITAAYLQGNFNTGALSGNLGLRLVQTEQRAETFDAPLGIRDEELDVNAGSYTDVLPSFNLKWEADEDLIVRAAASRVVARVGYGSLGASEGFDAPPEGSDMTTGSRGNPDLEPYDSTQFDLGAEWYFRSASVLGAAVFHKEIDSFVTMAQTTEKREVPNRTEPVDVIFSLPVNGTDATSTGLELFYQHAFDFGGGVIANYTYTDTSLATLEVDGSKKEIPLPGTSEHQYNLSAYYETDKFSVRASYNFRDDFAGEQSNGQTVYTDGYGQVDVNGSYYFTDALVLNVSAINLTKEVGERYWGSEDRLYNRFYTGRRFYMGLNYKF</sequence>
<evidence type="ECO:0000256" key="9">
    <source>
        <dbReference type="RuleBase" id="RU003357"/>
    </source>
</evidence>
<gene>
    <name evidence="14" type="ORF">ACFQBM_20660</name>
</gene>
<evidence type="ECO:0000313" key="15">
    <source>
        <dbReference type="Proteomes" id="UP001596425"/>
    </source>
</evidence>
<dbReference type="Proteomes" id="UP001596425">
    <property type="component" value="Unassembled WGS sequence"/>
</dbReference>
<evidence type="ECO:0000256" key="3">
    <source>
        <dbReference type="ARBA" id="ARBA00022452"/>
    </source>
</evidence>
<evidence type="ECO:0000313" key="14">
    <source>
        <dbReference type="EMBL" id="MFC6635688.1"/>
    </source>
</evidence>
<feature type="chain" id="PRO_5046753740" evidence="11">
    <location>
        <begin position="35"/>
        <end position="916"/>
    </location>
</feature>
<dbReference type="InterPro" id="IPR010104">
    <property type="entry name" value="TonB_rcpt_bac"/>
</dbReference>
<dbReference type="RefSeq" id="WP_193192564.1">
    <property type="nucleotide sequence ID" value="NZ_JACZFR010000030.1"/>
</dbReference>
<protein>
    <submittedName>
        <fullName evidence="14">TonB-dependent receptor</fullName>
    </submittedName>
</protein>
<keyword evidence="14" id="KW-0675">Receptor</keyword>
<accession>A0ABW1YSE2</accession>
<dbReference type="InterPro" id="IPR012910">
    <property type="entry name" value="Plug_dom"/>
</dbReference>
<comment type="caution">
    <text evidence="14">The sequence shown here is derived from an EMBL/GenBank/DDBJ whole genome shotgun (WGS) entry which is preliminary data.</text>
</comment>
<dbReference type="PANTHER" id="PTHR40980">
    <property type="entry name" value="PLUG DOMAIN-CONTAINING PROTEIN"/>
    <property type="match status" value="1"/>
</dbReference>
<comment type="subcellular location">
    <subcellularLocation>
        <location evidence="1 8">Cell outer membrane</location>
        <topology evidence="1 8">Multi-pass membrane protein</topology>
    </subcellularLocation>
</comment>
<keyword evidence="11" id="KW-0732">Signal</keyword>
<dbReference type="Pfam" id="PF00593">
    <property type="entry name" value="TonB_dep_Rec_b-barrel"/>
    <property type="match status" value="1"/>
</dbReference>
<feature type="domain" description="TonB-dependent receptor plug" evidence="13">
    <location>
        <begin position="68"/>
        <end position="176"/>
    </location>
</feature>
<dbReference type="CDD" id="cd01347">
    <property type="entry name" value="ligand_gated_channel"/>
    <property type="match status" value="1"/>
</dbReference>
<evidence type="ECO:0000256" key="1">
    <source>
        <dbReference type="ARBA" id="ARBA00004571"/>
    </source>
</evidence>
<evidence type="ECO:0000256" key="5">
    <source>
        <dbReference type="ARBA" id="ARBA00023077"/>
    </source>
</evidence>
<dbReference type="NCBIfam" id="TIGR01782">
    <property type="entry name" value="TonB-Xanth-Caul"/>
    <property type="match status" value="1"/>
</dbReference>
<feature type="region of interest" description="Disordered" evidence="10">
    <location>
        <begin position="681"/>
        <end position="706"/>
    </location>
</feature>
<evidence type="ECO:0000256" key="7">
    <source>
        <dbReference type="ARBA" id="ARBA00023237"/>
    </source>
</evidence>
<reference evidence="15" key="1">
    <citation type="journal article" date="2019" name="Int. J. Syst. Evol. Microbiol.">
        <title>The Global Catalogue of Microorganisms (GCM) 10K type strain sequencing project: providing services to taxonomists for standard genome sequencing and annotation.</title>
        <authorList>
            <consortium name="The Broad Institute Genomics Platform"/>
            <consortium name="The Broad Institute Genome Sequencing Center for Infectious Disease"/>
            <person name="Wu L."/>
            <person name="Ma J."/>
        </authorList>
    </citation>
    <scope>NUCLEOTIDE SEQUENCE [LARGE SCALE GENOMIC DNA]</scope>
    <source>
        <strain evidence="15">CGMCC 1.13718</strain>
    </source>
</reference>
<dbReference type="PANTHER" id="PTHR40980:SF3">
    <property type="entry name" value="TONB-DEPENDENT RECEPTOR-LIKE BETA-BARREL DOMAIN-CONTAINING PROTEIN"/>
    <property type="match status" value="1"/>
</dbReference>
<keyword evidence="6 8" id="KW-0472">Membrane</keyword>
<evidence type="ECO:0000256" key="6">
    <source>
        <dbReference type="ARBA" id="ARBA00023136"/>
    </source>
</evidence>
<comment type="similarity">
    <text evidence="8 9">Belongs to the TonB-dependent receptor family.</text>
</comment>